<evidence type="ECO:0000313" key="3">
    <source>
        <dbReference type="EMBL" id="CAB5228065.1"/>
    </source>
</evidence>
<dbReference type="EMBL" id="LR797393">
    <property type="protein sequence ID" value="CAB4212404.1"/>
    <property type="molecule type" value="Genomic_DNA"/>
</dbReference>
<gene>
    <name evidence="2" type="ORF">UFOVP1444_5</name>
    <name evidence="3" type="ORF">UFOVP1536_50</name>
</gene>
<keyword evidence="1" id="KW-0812">Transmembrane</keyword>
<evidence type="ECO:0008006" key="4">
    <source>
        <dbReference type="Google" id="ProtNLM"/>
    </source>
</evidence>
<organism evidence="2">
    <name type="scientific">uncultured Caudovirales phage</name>
    <dbReference type="NCBI Taxonomy" id="2100421"/>
    <lineage>
        <taxon>Viruses</taxon>
        <taxon>Duplodnaviria</taxon>
        <taxon>Heunggongvirae</taxon>
        <taxon>Uroviricota</taxon>
        <taxon>Caudoviricetes</taxon>
        <taxon>Peduoviridae</taxon>
        <taxon>Maltschvirus</taxon>
        <taxon>Maltschvirus maltsch</taxon>
    </lineage>
</organism>
<accession>A0A6J5SEQ1</accession>
<sequence>MTYPEAMVICTSLFVITVVALTFLELSNRN</sequence>
<proteinExistence type="predicted"/>
<keyword evidence="1" id="KW-1133">Transmembrane helix</keyword>
<evidence type="ECO:0000313" key="2">
    <source>
        <dbReference type="EMBL" id="CAB4212404.1"/>
    </source>
</evidence>
<protein>
    <recommendedName>
        <fullName evidence="4">Holin-like toxin</fullName>
    </recommendedName>
</protein>
<feature type="transmembrane region" description="Helical" evidence="1">
    <location>
        <begin position="6"/>
        <end position="24"/>
    </location>
</feature>
<evidence type="ECO:0000256" key="1">
    <source>
        <dbReference type="SAM" id="Phobius"/>
    </source>
</evidence>
<name>A0A6J5SEQ1_9CAUD</name>
<keyword evidence="1" id="KW-0472">Membrane</keyword>
<dbReference type="EMBL" id="LR798382">
    <property type="protein sequence ID" value="CAB5228065.1"/>
    <property type="molecule type" value="Genomic_DNA"/>
</dbReference>
<reference evidence="2" key="1">
    <citation type="submission" date="2020-05" db="EMBL/GenBank/DDBJ databases">
        <authorList>
            <person name="Chiriac C."/>
            <person name="Salcher M."/>
            <person name="Ghai R."/>
            <person name="Kavagutti S V."/>
        </authorList>
    </citation>
    <scope>NUCLEOTIDE SEQUENCE</scope>
</reference>